<dbReference type="InterPro" id="IPR058240">
    <property type="entry name" value="rSAM_sf"/>
</dbReference>
<evidence type="ECO:0000256" key="1">
    <source>
        <dbReference type="ARBA" id="ARBA00001966"/>
    </source>
</evidence>
<gene>
    <name evidence="8" type="ORF">ACFQMJ_01035</name>
</gene>
<evidence type="ECO:0000256" key="6">
    <source>
        <dbReference type="ARBA" id="ARBA00023014"/>
    </source>
</evidence>
<dbReference type="SFLD" id="SFLDG01386">
    <property type="entry name" value="main_SPASM_domain-containing"/>
    <property type="match status" value="1"/>
</dbReference>
<evidence type="ECO:0000313" key="9">
    <source>
        <dbReference type="Proteomes" id="UP001596378"/>
    </source>
</evidence>
<dbReference type="SFLD" id="SFLDS00029">
    <property type="entry name" value="Radical_SAM"/>
    <property type="match status" value="1"/>
</dbReference>
<dbReference type="CDD" id="cd21123">
    <property type="entry name" value="SPASM_MftC-like"/>
    <property type="match status" value="1"/>
</dbReference>
<evidence type="ECO:0000256" key="2">
    <source>
        <dbReference type="ARBA" id="ARBA00022485"/>
    </source>
</evidence>
<dbReference type="InterPro" id="IPR006638">
    <property type="entry name" value="Elp3/MiaA/NifB-like_rSAM"/>
</dbReference>
<evidence type="ECO:0000259" key="7">
    <source>
        <dbReference type="PROSITE" id="PS51918"/>
    </source>
</evidence>
<comment type="caution">
    <text evidence="8">The sequence shown here is derived from an EMBL/GenBank/DDBJ whole genome shotgun (WGS) entry which is preliminary data.</text>
</comment>
<dbReference type="RefSeq" id="WP_378046971.1">
    <property type="nucleotide sequence ID" value="NZ_JBHMDN010000012.1"/>
</dbReference>
<evidence type="ECO:0000256" key="4">
    <source>
        <dbReference type="ARBA" id="ARBA00022723"/>
    </source>
</evidence>
<dbReference type="PIRSF" id="PIRSF037420">
    <property type="entry name" value="PQQ_syn_pqqE"/>
    <property type="match status" value="1"/>
</dbReference>
<keyword evidence="4" id="KW-0479">Metal-binding</keyword>
<keyword evidence="5" id="KW-0408">Iron</keyword>
<dbReference type="Proteomes" id="UP001596378">
    <property type="component" value="Unassembled WGS sequence"/>
</dbReference>
<organism evidence="8 9">
    <name type="scientific">Cohnella cellulosilytica</name>
    <dbReference type="NCBI Taxonomy" id="986710"/>
    <lineage>
        <taxon>Bacteria</taxon>
        <taxon>Bacillati</taxon>
        <taxon>Bacillota</taxon>
        <taxon>Bacilli</taxon>
        <taxon>Bacillales</taxon>
        <taxon>Paenibacillaceae</taxon>
        <taxon>Cohnella</taxon>
    </lineage>
</organism>
<dbReference type="InterPro" id="IPR007197">
    <property type="entry name" value="rSAM"/>
</dbReference>
<keyword evidence="9" id="KW-1185">Reference proteome</keyword>
<dbReference type="SFLD" id="SFLDG01067">
    <property type="entry name" value="SPASM/twitch_domain_containing"/>
    <property type="match status" value="1"/>
</dbReference>
<dbReference type="SMART" id="SM00729">
    <property type="entry name" value="Elp3"/>
    <property type="match status" value="1"/>
</dbReference>
<dbReference type="Pfam" id="PF04055">
    <property type="entry name" value="Radical_SAM"/>
    <property type="match status" value="1"/>
</dbReference>
<comment type="cofactor">
    <cofactor evidence="1">
        <name>[4Fe-4S] cluster</name>
        <dbReference type="ChEBI" id="CHEBI:49883"/>
    </cofactor>
</comment>
<reference evidence="9" key="1">
    <citation type="journal article" date="2019" name="Int. J. Syst. Evol. Microbiol.">
        <title>The Global Catalogue of Microorganisms (GCM) 10K type strain sequencing project: providing services to taxonomists for standard genome sequencing and annotation.</title>
        <authorList>
            <consortium name="The Broad Institute Genomics Platform"/>
            <consortium name="The Broad Institute Genome Sequencing Center for Infectious Disease"/>
            <person name="Wu L."/>
            <person name="Ma J."/>
        </authorList>
    </citation>
    <scope>NUCLEOTIDE SEQUENCE [LARGE SCALE GENOMIC DNA]</scope>
    <source>
        <strain evidence="9">KCTC 12907</strain>
    </source>
</reference>
<evidence type="ECO:0000256" key="5">
    <source>
        <dbReference type="ARBA" id="ARBA00023004"/>
    </source>
</evidence>
<dbReference type="InterPro" id="IPR023885">
    <property type="entry name" value="4Fe4S-binding_SPASM_dom"/>
</dbReference>
<sequence>MSSIVRERDYSVNPFIVIWEVTRACALKCLHCRAEAQYRADPRQLTLEEGKKLIDSIAEMDNPLFVFTGGDPLMRPDLFELARYAIEEKKLPVSMTPSATPRVTRGAIRRAKEVGLSRWAFSLDGSRADIHDHFRGTKGSYELTMRGIDYLQELQIPIQINTTVSQYNLHDLEATAEKVKEMGAVLWSVFFLVPTGRGMEKDMISPEQHEEVMKWLFRVQQRMPYGVKATEAPHYRRVFMQEKLRAGAAGQEQTGMKRADLLGRAHKGVNDGDGFVFISHIGDVYPSGFLPISCGNVRETPLTDIYRHSPLLQRLRDKSLLKGKCGVCEFKELCGGSRARAYAVTGDELESDPYCAYIPKKWAEFEATPGQSGLR</sequence>
<protein>
    <submittedName>
        <fullName evidence="8">TIGR04053 family radical SAM/SPASM domain-containing protein</fullName>
    </submittedName>
</protein>
<feature type="domain" description="Radical SAM core" evidence="7">
    <location>
        <begin position="11"/>
        <end position="222"/>
    </location>
</feature>
<dbReference type="InterPro" id="IPR050377">
    <property type="entry name" value="Radical_SAM_PqqE_MftC-like"/>
</dbReference>
<dbReference type="CDD" id="cd01335">
    <property type="entry name" value="Radical_SAM"/>
    <property type="match status" value="1"/>
</dbReference>
<dbReference type="Pfam" id="PF13186">
    <property type="entry name" value="SPASM"/>
    <property type="match status" value="1"/>
</dbReference>
<evidence type="ECO:0000256" key="3">
    <source>
        <dbReference type="ARBA" id="ARBA00022691"/>
    </source>
</evidence>
<dbReference type="Gene3D" id="3.20.20.70">
    <property type="entry name" value="Aldolase class I"/>
    <property type="match status" value="1"/>
</dbReference>
<accession>A0ABW2F5G9</accession>
<dbReference type="PANTHER" id="PTHR11228">
    <property type="entry name" value="RADICAL SAM DOMAIN PROTEIN"/>
    <property type="match status" value="1"/>
</dbReference>
<name>A0ABW2F5G9_9BACL</name>
<dbReference type="EMBL" id="JBHTAI010000001">
    <property type="protein sequence ID" value="MFC7147103.1"/>
    <property type="molecule type" value="Genomic_DNA"/>
</dbReference>
<evidence type="ECO:0000313" key="8">
    <source>
        <dbReference type="EMBL" id="MFC7147103.1"/>
    </source>
</evidence>
<dbReference type="SUPFAM" id="SSF102114">
    <property type="entry name" value="Radical SAM enzymes"/>
    <property type="match status" value="1"/>
</dbReference>
<dbReference type="PANTHER" id="PTHR11228:SF34">
    <property type="entry name" value="TUNGSTEN-CONTAINING ALDEHYDE FERREDOXIN OXIDOREDUCTASE COFACTOR MODIFYING PROTEIN"/>
    <property type="match status" value="1"/>
</dbReference>
<keyword evidence="2" id="KW-0004">4Fe-4S</keyword>
<keyword evidence="3" id="KW-0949">S-adenosyl-L-methionine</keyword>
<dbReference type="NCBIfam" id="TIGR04053">
    <property type="entry name" value="TIGR04053 family radical SAM/SPASM domain-containing protein"/>
    <property type="match status" value="1"/>
</dbReference>
<dbReference type="InterPro" id="IPR013785">
    <property type="entry name" value="Aldolase_TIM"/>
</dbReference>
<proteinExistence type="predicted"/>
<keyword evidence="6" id="KW-0411">Iron-sulfur</keyword>
<dbReference type="PROSITE" id="PS51918">
    <property type="entry name" value="RADICAL_SAM"/>
    <property type="match status" value="1"/>
</dbReference>
<dbReference type="InterPro" id="IPR017200">
    <property type="entry name" value="PqqE-like"/>
</dbReference>